<gene>
    <name evidence="11 13" type="primary">mtgA</name>
    <name evidence="13" type="ORF">OQ273_22300</name>
</gene>
<dbReference type="InterPro" id="IPR001264">
    <property type="entry name" value="Glyco_trans_51"/>
</dbReference>
<comment type="subcellular location">
    <subcellularLocation>
        <location evidence="11">Cell inner membrane</location>
        <topology evidence="11">Single-pass membrane protein</topology>
    </subcellularLocation>
</comment>
<dbReference type="SUPFAM" id="SSF53955">
    <property type="entry name" value="Lysozyme-like"/>
    <property type="match status" value="1"/>
</dbReference>
<evidence type="ECO:0000256" key="8">
    <source>
        <dbReference type="ARBA" id="ARBA00022989"/>
    </source>
</evidence>
<evidence type="ECO:0000256" key="10">
    <source>
        <dbReference type="ARBA" id="ARBA00023316"/>
    </source>
</evidence>
<dbReference type="GO" id="GO:0005886">
    <property type="term" value="C:plasma membrane"/>
    <property type="evidence" value="ECO:0007669"/>
    <property type="project" value="UniProtKB-SubCell"/>
</dbReference>
<evidence type="ECO:0000259" key="12">
    <source>
        <dbReference type="Pfam" id="PF00912"/>
    </source>
</evidence>
<keyword evidence="5 11" id="KW-0812">Transmembrane</keyword>
<evidence type="ECO:0000256" key="7">
    <source>
        <dbReference type="ARBA" id="ARBA00022984"/>
    </source>
</evidence>
<keyword evidence="2 11" id="KW-0997">Cell inner membrane</keyword>
<dbReference type="GO" id="GO:0009274">
    <property type="term" value="C:peptidoglycan-based cell wall"/>
    <property type="evidence" value="ECO:0007669"/>
    <property type="project" value="InterPro"/>
</dbReference>
<dbReference type="PANTHER" id="PTHR30400:SF0">
    <property type="entry name" value="BIOSYNTHETIC PEPTIDOGLYCAN TRANSGLYCOSYLASE"/>
    <property type="match status" value="1"/>
</dbReference>
<dbReference type="InterPro" id="IPR036950">
    <property type="entry name" value="PBP_transglycosylase"/>
</dbReference>
<dbReference type="InterPro" id="IPR011812">
    <property type="entry name" value="Pep_trsgly"/>
</dbReference>
<keyword evidence="3 11" id="KW-0328">Glycosyltransferase</keyword>
<dbReference type="NCBIfam" id="TIGR02070">
    <property type="entry name" value="mono_pep_trsgly"/>
    <property type="match status" value="1"/>
</dbReference>
<accession>A0A9X3ZJZ5</accession>
<keyword evidence="7 11" id="KW-0573">Peptidoglycan synthesis</keyword>
<dbReference type="GO" id="GO:0008955">
    <property type="term" value="F:peptidoglycan glycosyltransferase activity"/>
    <property type="evidence" value="ECO:0007669"/>
    <property type="project" value="UniProtKB-UniRule"/>
</dbReference>
<dbReference type="Gene3D" id="1.10.3810.10">
    <property type="entry name" value="Biosynthetic peptidoglycan transglycosylase-like"/>
    <property type="match status" value="1"/>
</dbReference>
<evidence type="ECO:0000256" key="9">
    <source>
        <dbReference type="ARBA" id="ARBA00023136"/>
    </source>
</evidence>
<keyword evidence="9 11" id="KW-0472">Membrane</keyword>
<dbReference type="AlphaFoldDB" id="A0A9X3ZJZ5"/>
<dbReference type="HAMAP" id="MF_00766">
    <property type="entry name" value="PGT_MtgA"/>
    <property type="match status" value="1"/>
</dbReference>
<comment type="catalytic activity">
    <reaction evidence="11">
        <text>[GlcNAc-(1-&gt;4)-Mur2Ac(oyl-L-Ala-gamma-D-Glu-L-Lys-D-Ala-D-Ala)](n)-di-trans,octa-cis-undecaprenyl diphosphate + beta-D-GlcNAc-(1-&gt;4)-Mur2Ac(oyl-L-Ala-gamma-D-Glu-L-Lys-D-Ala-D-Ala)-di-trans,octa-cis-undecaprenyl diphosphate = [GlcNAc-(1-&gt;4)-Mur2Ac(oyl-L-Ala-gamma-D-Glu-L-Lys-D-Ala-D-Ala)](n+1)-di-trans,octa-cis-undecaprenyl diphosphate + di-trans,octa-cis-undecaprenyl diphosphate + H(+)</text>
        <dbReference type="Rhea" id="RHEA:23708"/>
        <dbReference type="Rhea" id="RHEA-COMP:9602"/>
        <dbReference type="Rhea" id="RHEA-COMP:9603"/>
        <dbReference type="ChEBI" id="CHEBI:15378"/>
        <dbReference type="ChEBI" id="CHEBI:58405"/>
        <dbReference type="ChEBI" id="CHEBI:60033"/>
        <dbReference type="ChEBI" id="CHEBI:78435"/>
        <dbReference type="EC" id="2.4.99.28"/>
    </reaction>
</comment>
<evidence type="ECO:0000256" key="3">
    <source>
        <dbReference type="ARBA" id="ARBA00022676"/>
    </source>
</evidence>
<dbReference type="GO" id="GO:0008360">
    <property type="term" value="P:regulation of cell shape"/>
    <property type="evidence" value="ECO:0007669"/>
    <property type="project" value="UniProtKB-KW"/>
</dbReference>
<evidence type="ECO:0000256" key="11">
    <source>
        <dbReference type="HAMAP-Rule" id="MF_00766"/>
    </source>
</evidence>
<dbReference type="GO" id="GO:0009252">
    <property type="term" value="P:peptidoglycan biosynthetic process"/>
    <property type="evidence" value="ECO:0007669"/>
    <property type="project" value="UniProtKB-UniRule"/>
</dbReference>
<name>A0A9X3ZJZ5_9HYPH</name>
<keyword evidence="14" id="KW-1185">Reference proteome</keyword>
<reference evidence="13" key="1">
    <citation type="submission" date="2022-11" db="EMBL/GenBank/DDBJ databases">
        <title>Draft genome sequence of Hoeflea poritis E7-10 and Hoeflea prorocentri PM5-8, separated from scleractinian coral Porites lutea and marine dinoflagellate.</title>
        <authorList>
            <person name="Zhang G."/>
            <person name="Wei Q."/>
            <person name="Cai L."/>
        </authorList>
    </citation>
    <scope>NUCLEOTIDE SEQUENCE</scope>
    <source>
        <strain evidence="13">PM5-8</strain>
    </source>
</reference>
<comment type="pathway">
    <text evidence="11">Cell wall biogenesis; peptidoglycan biosynthesis.</text>
</comment>
<organism evidence="13 14">
    <name type="scientific">Hoeflea prorocentri</name>
    <dbReference type="NCBI Taxonomy" id="1922333"/>
    <lineage>
        <taxon>Bacteria</taxon>
        <taxon>Pseudomonadati</taxon>
        <taxon>Pseudomonadota</taxon>
        <taxon>Alphaproteobacteria</taxon>
        <taxon>Hyphomicrobiales</taxon>
        <taxon>Rhizobiaceae</taxon>
        <taxon>Hoeflea</taxon>
    </lineage>
</organism>
<evidence type="ECO:0000313" key="13">
    <source>
        <dbReference type="EMBL" id="MDA5401321.1"/>
    </source>
</evidence>
<keyword evidence="10 11" id="KW-0961">Cell wall biogenesis/degradation</keyword>
<evidence type="ECO:0000313" key="14">
    <source>
        <dbReference type="Proteomes" id="UP001151234"/>
    </source>
</evidence>
<dbReference type="Pfam" id="PF00912">
    <property type="entry name" value="Transgly"/>
    <property type="match status" value="1"/>
</dbReference>
<dbReference type="Proteomes" id="UP001151234">
    <property type="component" value="Unassembled WGS sequence"/>
</dbReference>
<keyword evidence="4 11" id="KW-0808">Transferase</keyword>
<evidence type="ECO:0000256" key="1">
    <source>
        <dbReference type="ARBA" id="ARBA00022475"/>
    </source>
</evidence>
<sequence>MAKKRKKSKQRSSGYSLRRIVMRAILVIVLLPLVLTVAYKPSFVHPVSTLMIRDLVFAHGYARSWVPFDEIAPALVQSVLMSEDGRFCAHHGVDWDAVNTVIDGALDGERPRGASTIAMQTVKNLFLWSSRSYLRKGLEVPLALFADAVWSKRRLMEIYLNIAEWGPGIYGIEAASYYYYGISASRLSRRQAAYLAVALPNPNVRSPVKPSRGLTRLARLAERRAHQSGAYIKCLYE</sequence>
<comment type="function">
    <text evidence="11">Peptidoglycan polymerase that catalyzes glycan chain elongation from lipid-linked precursors.</text>
</comment>
<keyword evidence="6 11" id="KW-0133">Cell shape</keyword>
<dbReference type="GO" id="GO:0016763">
    <property type="term" value="F:pentosyltransferase activity"/>
    <property type="evidence" value="ECO:0007669"/>
    <property type="project" value="InterPro"/>
</dbReference>
<evidence type="ECO:0000256" key="5">
    <source>
        <dbReference type="ARBA" id="ARBA00022692"/>
    </source>
</evidence>
<dbReference type="GO" id="GO:0071555">
    <property type="term" value="P:cell wall organization"/>
    <property type="evidence" value="ECO:0007669"/>
    <property type="project" value="UniProtKB-KW"/>
</dbReference>
<evidence type="ECO:0000256" key="2">
    <source>
        <dbReference type="ARBA" id="ARBA00022519"/>
    </source>
</evidence>
<dbReference type="PANTHER" id="PTHR30400">
    <property type="entry name" value="MONOFUNCTIONAL BIOSYNTHETIC PEPTIDOGLYCAN TRANSGLYCOSYLASE"/>
    <property type="match status" value="1"/>
</dbReference>
<comment type="caution">
    <text evidence="13">The sequence shown here is derived from an EMBL/GenBank/DDBJ whole genome shotgun (WGS) entry which is preliminary data.</text>
</comment>
<protein>
    <recommendedName>
        <fullName evidence="11">Biosynthetic peptidoglycan transglycosylase</fullName>
        <ecNumber evidence="11">2.4.99.28</ecNumber>
    </recommendedName>
    <alternativeName>
        <fullName evidence="11">Glycan polymerase</fullName>
    </alternativeName>
    <alternativeName>
        <fullName evidence="11">Peptidoglycan glycosyltransferase MtgA</fullName>
        <shortName evidence="11">PGT</shortName>
    </alternativeName>
</protein>
<evidence type="ECO:0000256" key="6">
    <source>
        <dbReference type="ARBA" id="ARBA00022960"/>
    </source>
</evidence>
<dbReference type="RefSeq" id="WP_267993312.1">
    <property type="nucleotide sequence ID" value="NZ_JAPJZI010000002.1"/>
</dbReference>
<feature type="transmembrane region" description="Helical" evidence="11">
    <location>
        <begin position="20"/>
        <end position="39"/>
    </location>
</feature>
<dbReference type="EC" id="2.4.99.28" evidence="11"/>
<keyword evidence="8 11" id="KW-1133">Transmembrane helix</keyword>
<keyword evidence="1 11" id="KW-1003">Cell membrane</keyword>
<feature type="domain" description="Glycosyl transferase family 51" evidence="12">
    <location>
        <begin position="61"/>
        <end position="215"/>
    </location>
</feature>
<comment type="similarity">
    <text evidence="11">Belongs to the glycosyltransferase 51 family.</text>
</comment>
<evidence type="ECO:0000256" key="4">
    <source>
        <dbReference type="ARBA" id="ARBA00022679"/>
    </source>
</evidence>
<dbReference type="InterPro" id="IPR023346">
    <property type="entry name" value="Lysozyme-like_dom_sf"/>
</dbReference>
<proteinExistence type="inferred from homology"/>
<dbReference type="EMBL" id="JAPJZI010000002">
    <property type="protein sequence ID" value="MDA5401321.1"/>
    <property type="molecule type" value="Genomic_DNA"/>
</dbReference>